<keyword evidence="11 14" id="KW-0472">Membrane</keyword>
<evidence type="ECO:0000256" key="3">
    <source>
        <dbReference type="ARBA" id="ARBA00006810"/>
    </source>
</evidence>
<evidence type="ECO:0000256" key="14">
    <source>
        <dbReference type="SAM" id="Phobius"/>
    </source>
</evidence>
<evidence type="ECO:0000256" key="2">
    <source>
        <dbReference type="ARBA" id="ARBA00004141"/>
    </source>
</evidence>
<evidence type="ECO:0000256" key="11">
    <source>
        <dbReference type="ARBA" id="ARBA00023136"/>
    </source>
</evidence>
<keyword evidence="15" id="KW-0496">Mitochondrion</keyword>
<name>A0A0S2M975_9COLE</name>
<dbReference type="GO" id="GO:0046933">
    <property type="term" value="F:proton-transporting ATP synthase activity, rotational mechanism"/>
    <property type="evidence" value="ECO:0007669"/>
    <property type="project" value="TreeGrafter"/>
</dbReference>
<comment type="subunit">
    <text evidence="4">F-type ATPases have 2 components, CF(1) - the catalytic core - and CF(0) - the membrane proton channel. CF(1) has five subunits: alpha(3), beta(3), gamma(1), delta(1), epsilon(1). CF(0) has three main subunits: a, b and c.</text>
</comment>
<dbReference type="NCBIfam" id="TIGR01131">
    <property type="entry name" value="ATP_synt_6_or_A"/>
    <property type="match status" value="1"/>
</dbReference>
<feature type="transmembrane region" description="Helical" evidence="14">
    <location>
        <begin position="16"/>
        <end position="37"/>
    </location>
</feature>
<reference evidence="15" key="1">
    <citation type="submission" date="2015-09" db="EMBL/GenBank/DDBJ databases">
        <title>Staphyliniformia phylogenetics from de novo mitogenomic assemblies.</title>
        <authorList>
            <person name="Favreau E.A."/>
            <person name="Linard B."/>
            <person name="Vogler A.P."/>
        </authorList>
    </citation>
    <scope>NUCLEOTIDE SEQUENCE</scope>
</reference>
<evidence type="ECO:0000313" key="15">
    <source>
        <dbReference type="EMBL" id="ALO71236.1"/>
    </source>
</evidence>
<evidence type="ECO:0000256" key="1">
    <source>
        <dbReference type="ARBA" id="ARBA00002070"/>
    </source>
</evidence>
<dbReference type="InterPro" id="IPR000568">
    <property type="entry name" value="ATP_synth_F0_asu"/>
</dbReference>
<comment type="subcellular location">
    <subcellularLocation>
        <location evidence="2">Membrane</location>
        <topology evidence="2">Multi-pass membrane protein</topology>
    </subcellularLocation>
    <subcellularLocation>
        <location evidence="13">Mitochondrion inner membrane</location>
        <topology evidence="13">Multi-pass membrane protein</topology>
    </subcellularLocation>
</comment>
<keyword evidence="12" id="KW-0066">ATP synthesis</keyword>
<feature type="transmembrane region" description="Helical" evidence="14">
    <location>
        <begin position="165"/>
        <end position="190"/>
    </location>
</feature>
<dbReference type="GO" id="GO:0005743">
    <property type="term" value="C:mitochondrial inner membrane"/>
    <property type="evidence" value="ECO:0007669"/>
    <property type="project" value="UniProtKB-SubCell"/>
</dbReference>
<dbReference type="GO" id="GO:0045259">
    <property type="term" value="C:proton-transporting ATP synthase complex"/>
    <property type="evidence" value="ECO:0007669"/>
    <property type="project" value="UniProtKB-KW"/>
</dbReference>
<dbReference type="InterPro" id="IPR045083">
    <property type="entry name" value="ATP_synth_F0_asu_bact/mt"/>
</dbReference>
<evidence type="ECO:0000256" key="12">
    <source>
        <dbReference type="ARBA" id="ARBA00023310"/>
    </source>
</evidence>
<sequence>MMMNLFLSFDPSTNYFYLNWLSSMLGLILTPYFYWLIPSRWNMTWLLIFNSLHKEFFILLNKDSNKGTTLIFISLFSMIVYNNFLGLLPYIFTSSSHMIMNLSLALPLWVSFMLFGWFNNMNHMFIHMISQGTPFILMPFMVLIETISNIIRPLTLTIRLTANMIAGHLLMTLCGLMGPNLSLMITLLIFMQMLLIILEMSVAIIQSYVFSILSILYYSETNYDK</sequence>
<organism evidence="15">
    <name type="scientific">Tychobythinus sp. 1 EF-2015</name>
    <dbReference type="NCBI Taxonomy" id="1756873"/>
    <lineage>
        <taxon>Eukaryota</taxon>
        <taxon>Metazoa</taxon>
        <taxon>Ecdysozoa</taxon>
        <taxon>Arthropoda</taxon>
        <taxon>Hexapoda</taxon>
        <taxon>Insecta</taxon>
        <taxon>Pterygota</taxon>
        <taxon>Neoptera</taxon>
        <taxon>Endopterygota</taxon>
        <taxon>Coleoptera</taxon>
        <taxon>Polyphaga</taxon>
        <taxon>Staphyliniformia</taxon>
        <taxon>Staphylinidae</taxon>
        <taxon>Omaliinae group</taxon>
        <taxon>Pselaphinae</taxon>
        <taxon>Tychobythinus</taxon>
    </lineage>
</organism>
<dbReference type="Pfam" id="PF00119">
    <property type="entry name" value="ATP-synt_A"/>
    <property type="match status" value="1"/>
</dbReference>
<protein>
    <recommendedName>
        <fullName evidence="13">ATP synthase subunit a</fullName>
    </recommendedName>
</protein>
<feature type="transmembrane region" description="Helical" evidence="14">
    <location>
        <begin position="99"/>
        <end position="118"/>
    </location>
</feature>
<keyword evidence="10" id="KW-0406">Ion transport</keyword>
<evidence type="ECO:0000256" key="13">
    <source>
        <dbReference type="RuleBase" id="RU004450"/>
    </source>
</evidence>
<dbReference type="EMBL" id="KT780701">
    <property type="protein sequence ID" value="ALO71236.1"/>
    <property type="molecule type" value="Genomic_DNA"/>
</dbReference>
<feature type="transmembrane region" description="Helical" evidence="14">
    <location>
        <begin position="196"/>
        <end position="218"/>
    </location>
</feature>
<geneLocation type="mitochondrion" evidence="15"/>
<evidence type="ECO:0000256" key="7">
    <source>
        <dbReference type="ARBA" id="ARBA00022692"/>
    </source>
</evidence>
<gene>
    <name evidence="15" type="primary">atp6</name>
</gene>
<dbReference type="Gene3D" id="1.20.120.220">
    <property type="entry name" value="ATP synthase, F0 complex, subunit A"/>
    <property type="match status" value="1"/>
</dbReference>
<accession>A0A0S2M975</accession>
<keyword evidence="9 14" id="KW-1133">Transmembrane helix</keyword>
<comment type="similarity">
    <text evidence="3">Belongs to the ATPase A chain family.</text>
</comment>
<dbReference type="CDD" id="cd00310">
    <property type="entry name" value="ATP-synt_Fo_a_6"/>
    <property type="match status" value="1"/>
</dbReference>
<dbReference type="PROSITE" id="PS00449">
    <property type="entry name" value="ATPASE_A"/>
    <property type="match status" value="1"/>
</dbReference>
<evidence type="ECO:0000256" key="8">
    <source>
        <dbReference type="ARBA" id="ARBA00022781"/>
    </source>
</evidence>
<evidence type="ECO:0000256" key="4">
    <source>
        <dbReference type="ARBA" id="ARBA00011648"/>
    </source>
</evidence>
<keyword evidence="8" id="KW-0375">Hydrogen ion transport</keyword>
<evidence type="ECO:0000256" key="9">
    <source>
        <dbReference type="ARBA" id="ARBA00022989"/>
    </source>
</evidence>
<comment type="function">
    <text evidence="1">Mitochondrial membrane ATP synthase (F(1)F(0) ATP synthase or Complex V) produces ATP from ADP in the presence of a proton gradient across the membrane which is generated by electron transport complexes of the respiratory chain. F-type ATPases consist of two structural domains, F(1) - containing the extramembraneous catalytic core and F(0) - containing the membrane proton channel, linked together by a central stalk and a peripheral stalk. During catalysis, ATP synthesis in the catalytic domain of F(1) is coupled via a rotary mechanism of the central stalk subunits to proton translocation. Key component of the proton channel; it may play a direct role in the translocation of protons across the membrane.</text>
</comment>
<dbReference type="AlphaFoldDB" id="A0A0S2M975"/>
<feature type="transmembrane region" description="Helical" evidence="14">
    <location>
        <begin position="70"/>
        <end position="92"/>
    </location>
</feature>
<dbReference type="PANTHER" id="PTHR11410:SF0">
    <property type="entry name" value="ATP SYNTHASE SUBUNIT A"/>
    <property type="match status" value="1"/>
</dbReference>
<keyword evidence="5" id="KW-0813">Transport</keyword>
<dbReference type="PRINTS" id="PR00123">
    <property type="entry name" value="ATPASEA"/>
</dbReference>
<evidence type="ECO:0000256" key="10">
    <source>
        <dbReference type="ARBA" id="ARBA00023065"/>
    </source>
</evidence>
<keyword evidence="6" id="KW-0138">CF(0)</keyword>
<evidence type="ECO:0000256" key="5">
    <source>
        <dbReference type="ARBA" id="ARBA00022448"/>
    </source>
</evidence>
<dbReference type="InterPro" id="IPR023011">
    <property type="entry name" value="ATP_synth_F0_asu_AS"/>
</dbReference>
<evidence type="ECO:0000256" key="6">
    <source>
        <dbReference type="ARBA" id="ARBA00022547"/>
    </source>
</evidence>
<proteinExistence type="inferred from homology"/>
<keyword evidence="7 14" id="KW-0812">Transmembrane</keyword>
<dbReference type="PANTHER" id="PTHR11410">
    <property type="entry name" value="ATP SYNTHASE SUBUNIT A"/>
    <property type="match status" value="1"/>
</dbReference>
<dbReference type="SUPFAM" id="SSF81336">
    <property type="entry name" value="F1F0 ATP synthase subunit A"/>
    <property type="match status" value="1"/>
</dbReference>
<dbReference type="InterPro" id="IPR035908">
    <property type="entry name" value="F0_ATP_A_sf"/>
</dbReference>